<dbReference type="SUPFAM" id="SSF52096">
    <property type="entry name" value="ClpP/crotonase"/>
    <property type="match status" value="1"/>
</dbReference>
<dbReference type="InterPro" id="IPR001753">
    <property type="entry name" value="Enoyl-CoA_hydra/iso"/>
</dbReference>
<keyword evidence="2" id="KW-1185">Reference proteome</keyword>
<dbReference type="EMBL" id="SOEY01000002">
    <property type="protein sequence ID" value="TFB77303.1"/>
    <property type="molecule type" value="Genomic_DNA"/>
</dbReference>
<name>A0A4R8V3U1_9MICO</name>
<dbReference type="GO" id="GO:0006635">
    <property type="term" value="P:fatty acid beta-oxidation"/>
    <property type="evidence" value="ECO:0007669"/>
    <property type="project" value="TreeGrafter"/>
</dbReference>
<evidence type="ECO:0000313" key="2">
    <source>
        <dbReference type="Proteomes" id="UP000298173"/>
    </source>
</evidence>
<comment type="caution">
    <text evidence="1">The sequence shown here is derived from an EMBL/GenBank/DDBJ whole genome shotgun (WGS) entry which is preliminary data.</text>
</comment>
<dbReference type="AlphaFoldDB" id="A0A4R8V3U1"/>
<dbReference type="PANTHER" id="PTHR11941">
    <property type="entry name" value="ENOYL-COA HYDRATASE-RELATED"/>
    <property type="match status" value="1"/>
</dbReference>
<reference evidence="1 2" key="1">
    <citation type="submission" date="2019-03" db="EMBL/GenBank/DDBJ databases">
        <title>Genomics of glacier-inhabiting Cryobacterium strains.</title>
        <authorList>
            <person name="Liu Q."/>
            <person name="Xin Y.-H."/>
        </authorList>
    </citation>
    <scope>NUCLEOTIDE SEQUENCE [LARGE SCALE GENOMIC DNA]</scope>
    <source>
        <strain evidence="1 2">HLT2-23</strain>
    </source>
</reference>
<dbReference type="PANTHER" id="PTHR11941:SF54">
    <property type="entry name" value="ENOYL-COA HYDRATASE, MITOCHONDRIAL"/>
    <property type="match status" value="1"/>
</dbReference>
<accession>A0A4R8V3U1</accession>
<proteinExistence type="predicted"/>
<evidence type="ECO:0000313" key="1">
    <source>
        <dbReference type="EMBL" id="TFB77303.1"/>
    </source>
</evidence>
<protein>
    <submittedName>
        <fullName evidence="1">Enoyl-CoA hydratase/isomerase family protein</fullName>
    </submittedName>
</protein>
<dbReference type="GO" id="GO:0016853">
    <property type="term" value="F:isomerase activity"/>
    <property type="evidence" value="ECO:0007669"/>
    <property type="project" value="UniProtKB-KW"/>
</dbReference>
<dbReference type="Pfam" id="PF00378">
    <property type="entry name" value="ECH_1"/>
    <property type="match status" value="1"/>
</dbReference>
<keyword evidence="1" id="KW-0413">Isomerase</keyword>
<organism evidence="1 2">
    <name type="scientific">Cryobacterium glaciale</name>
    <dbReference type="NCBI Taxonomy" id="1259145"/>
    <lineage>
        <taxon>Bacteria</taxon>
        <taxon>Bacillati</taxon>
        <taxon>Actinomycetota</taxon>
        <taxon>Actinomycetes</taxon>
        <taxon>Micrococcales</taxon>
        <taxon>Microbacteriaceae</taxon>
        <taxon>Cryobacterium</taxon>
    </lineage>
</organism>
<gene>
    <name evidence="1" type="ORF">E3O06_00680</name>
</gene>
<dbReference type="Proteomes" id="UP000298173">
    <property type="component" value="Unassembled WGS sequence"/>
</dbReference>
<dbReference type="CDD" id="cd06558">
    <property type="entry name" value="crotonase-like"/>
    <property type="match status" value="1"/>
</dbReference>
<dbReference type="InterPro" id="IPR029045">
    <property type="entry name" value="ClpP/crotonase-like_dom_sf"/>
</dbReference>
<dbReference type="OrthoDB" id="8452484at2"/>
<dbReference type="Gene3D" id="3.90.226.10">
    <property type="entry name" value="2-enoyl-CoA Hydratase, Chain A, domain 1"/>
    <property type="match status" value="1"/>
</dbReference>
<sequence>MMDIQKIGHVMTWTLDAPPVNSISESSLLAMERSLLELDADRGDVRVLVITGAGRFFSAGVDLTLVQENMERQDGADRMVEFIARVQAAYAAIEALLIPTVCIINGNALGGGFELALACDLRIASAGAQIGLPEITLGLLPGAGGTQRLPRLVGSALALRLIMRGEALDGAEAERLGLVHWVVSAGETAAFGSELAMELAGRSPVSLAAIKRCIRLSSTPGGGYVTELETTHLLMSDDIARGEVTDFFSRRQSSKTNRTRAGSE</sequence>